<gene>
    <name evidence="2" type="ORF">SAMN05443668_11583</name>
</gene>
<dbReference type="InterPro" id="IPR049747">
    <property type="entry name" value="SCO2522-like"/>
</dbReference>
<accession>A0A1M7RJS2</accession>
<organism evidence="2 3">
    <name type="scientific">Cryptosporangium aurantiacum</name>
    <dbReference type="NCBI Taxonomy" id="134849"/>
    <lineage>
        <taxon>Bacteria</taxon>
        <taxon>Bacillati</taxon>
        <taxon>Actinomycetota</taxon>
        <taxon>Actinomycetes</taxon>
        <taxon>Cryptosporangiales</taxon>
        <taxon>Cryptosporangiaceae</taxon>
        <taxon>Cryptosporangium</taxon>
    </lineage>
</organism>
<dbReference type="STRING" id="134849.SAMN05443668_11583"/>
<dbReference type="NCBIfam" id="NF040566">
    <property type="entry name" value="SCO2522_fam"/>
    <property type="match status" value="1"/>
</dbReference>
<evidence type="ECO:0000313" key="2">
    <source>
        <dbReference type="EMBL" id="SHN46396.1"/>
    </source>
</evidence>
<dbReference type="RefSeq" id="WP_073263347.1">
    <property type="nucleotide sequence ID" value="NZ_FRCS01000015.1"/>
</dbReference>
<keyword evidence="3" id="KW-1185">Reference proteome</keyword>
<dbReference type="OrthoDB" id="4561843at2"/>
<evidence type="ECO:0000256" key="1">
    <source>
        <dbReference type="SAM" id="MobiDB-lite"/>
    </source>
</evidence>
<name>A0A1M7RJS2_9ACTN</name>
<reference evidence="2 3" key="1">
    <citation type="submission" date="2016-11" db="EMBL/GenBank/DDBJ databases">
        <authorList>
            <person name="Jaros S."/>
            <person name="Januszkiewicz K."/>
            <person name="Wedrychowicz H."/>
        </authorList>
    </citation>
    <scope>NUCLEOTIDE SEQUENCE [LARGE SCALE GENOMIC DNA]</scope>
    <source>
        <strain evidence="2 3">DSM 46144</strain>
    </source>
</reference>
<dbReference type="Proteomes" id="UP000184440">
    <property type="component" value="Unassembled WGS sequence"/>
</dbReference>
<sequence>MNAVEATYGEASARGKVDSLPLSHLSIELGHLYREDFRPGKDLVDHFRRVAPWVESATRAFGSPSERNRTRVSTCFLIDDYFAPFSTPDVVIPALQEAAAAAGVRIDYLAREAACAVSDDVELASLVMDRLVPEPAVGDDGSRPPATETGWLSNGTRSPIGGGEAMGRSRGWEPPRQNSARRHSVFVDVELWSEEPKRRVWSCAFLAAVWQLVRLGVLRFKGAPVSVPQPFRPEFIDQWENLPAVVQLNPDADPFCAYQTLSVLSTRFLLTEQAVRVILSQINVDDAVAAEITQRSVAEGFRLPGEIVNRINYVFDGSVVGDP</sequence>
<feature type="region of interest" description="Disordered" evidence="1">
    <location>
        <begin position="135"/>
        <end position="177"/>
    </location>
</feature>
<dbReference type="AlphaFoldDB" id="A0A1M7RJS2"/>
<dbReference type="EMBL" id="FRCS01000015">
    <property type="protein sequence ID" value="SHN46396.1"/>
    <property type="molecule type" value="Genomic_DNA"/>
</dbReference>
<proteinExistence type="predicted"/>
<evidence type="ECO:0000313" key="3">
    <source>
        <dbReference type="Proteomes" id="UP000184440"/>
    </source>
</evidence>
<protein>
    <submittedName>
        <fullName evidence="2">Uncharacterized protein</fullName>
    </submittedName>
</protein>